<protein>
    <submittedName>
        <fullName evidence="2">Uncharacterized protein</fullName>
    </submittedName>
</protein>
<sequence>MSLWNKIKAWFAGPTLKVQFEQLLEKEEVKEAIAEIKEEVIEAKEEIVEVVKKKATKAVKSKKK</sequence>
<reference evidence="2" key="1">
    <citation type="submission" date="2020-04" db="EMBL/GenBank/DDBJ databases">
        <authorList>
            <person name="Chiriac C."/>
            <person name="Salcher M."/>
            <person name="Ghai R."/>
            <person name="Kavagutti S V."/>
        </authorList>
    </citation>
    <scope>NUCLEOTIDE SEQUENCE</scope>
</reference>
<proteinExistence type="predicted"/>
<accession>A0A6J5MCM3</accession>
<gene>
    <name evidence="2" type="ORF">UFOVP447_179</name>
</gene>
<evidence type="ECO:0000313" key="2">
    <source>
        <dbReference type="EMBL" id="CAB4143567.1"/>
    </source>
</evidence>
<name>A0A6J5MCM3_9CAUD</name>
<dbReference type="EMBL" id="LR796423">
    <property type="protein sequence ID" value="CAB4143567.1"/>
    <property type="molecule type" value="Genomic_DNA"/>
</dbReference>
<evidence type="ECO:0000256" key="1">
    <source>
        <dbReference type="SAM" id="Coils"/>
    </source>
</evidence>
<organism evidence="2">
    <name type="scientific">uncultured Caudovirales phage</name>
    <dbReference type="NCBI Taxonomy" id="2100421"/>
    <lineage>
        <taxon>Viruses</taxon>
        <taxon>Duplodnaviria</taxon>
        <taxon>Heunggongvirae</taxon>
        <taxon>Uroviricota</taxon>
        <taxon>Caudoviricetes</taxon>
        <taxon>Peduoviridae</taxon>
        <taxon>Maltschvirus</taxon>
        <taxon>Maltschvirus maltsch</taxon>
    </lineage>
</organism>
<feature type="coiled-coil region" evidence="1">
    <location>
        <begin position="26"/>
        <end position="53"/>
    </location>
</feature>
<keyword evidence="1" id="KW-0175">Coiled coil</keyword>